<sequence>MASKTGLPFGAGHEKEVVVPELPTIKTWEEMKQLLIDKFGGGLSLEVKKDAFMHIAFKPKETLAEFLDSFYMEGQKLITSRQLRAHKA</sequence>
<evidence type="ECO:0000313" key="1">
    <source>
        <dbReference type="EMBL" id="KAJ9074953.1"/>
    </source>
</evidence>
<comment type="caution">
    <text evidence="1">The sequence shown here is derived from an EMBL/GenBank/DDBJ whole genome shotgun (WGS) entry which is preliminary data.</text>
</comment>
<keyword evidence="2" id="KW-1185">Reference proteome</keyword>
<evidence type="ECO:0000313" key="2">
    <source>
        <dbReference type="Proteomes" id="UP001165960"/>
    </source>
</evidence>
<proteinExistence type="predicted"/>
<name>A0ACC2TJX2_9FUNG</name>
<accession>A0ACC2TJX2</accession>
<dbReference type="Proteomes" id="UP001165960">
    <property type="component" value="Unassembled WGS sequence"/>
</dbReference>
<gene>
    <name evidence="1" type="ORF">DSO57_1001427</name>
</gene>
<organism evidence="1 2">
    <name type="scientific">Entomophthora muscae</name>
    <dbReference type="NCBI Taxonomy" id="34485"/>
    <lineage>
        <taxon>Eukaryota</taxon>
        <taxon>Fungi</taxon>
        <taxon>Fungi incertae sedis</taxon>
        <taxon>Zoopagomycota</taxon>
        <taxon>Entomophthoromycotina</taxon>
        <taxon>Entomophthoromycetes</taxon>
        <taxon>Entomophthorales</taxon>
        <taxon>Entomophthoraceae</taxon>
        <taxon>Entomophthora</taxon>
    </lineage>
</organism>
<dbReference type="EMBL" id="QTSX02002843">
    <property type="protein sequence ID" value="KAJ9074953.1"/>
    <property type="molecule type" value="Genomic_DNA"/>
</dbReference>
<reference evidence="1" key="1">
    <citation type="submission" date="2022-04" db="EMBL/GenBank/DDBJ databases">
        <title>Genome of the entomopathogenic fungus Entomophthora muscae.</title>
        <authorList>
            <person name="Elya C."/>
            <person name="Lovett B.R."/>
            <person name="Lee E."/>
            <person name="Macias A.M."/>
            <person name="Hajek A.E."/>
            <person name="De Bivort B.L."/>
            <person name="Kasson M.T."/>
            <person name="De Fine Licht H.H."/>
            <person name="Stajich J.E."/>
        </authorList>
    </citation>
    <scope>NUCLEOTIDE SEQUENCE</scope>
    <source>
        <strain evidence="1">Berkeley</strain>
    </source>
</reference>
<protein>
    <submittedName>
        <fullName evidence="1">Uncharacterized protein</fullName>
    </submittedName>
</protein>